<dbReference type="SUPFAM" id="SSF52172">
    <property type="entry name" value="CheY-like"/>
    <property type="match status" value="1"/>
</dbReference>
<dbReference type="GO" id="GO:0000160">
    <property type="term" value="P:phosphorelay signal transduction system"/>
    <property type="evidence" value="ECO:0007669"/>
    <property type="project" value="UniProtKB-KW"/>
</dbReference>
<dbReference type="GO" id="GO:0006355">
    <property type="term" value="P:regulation of DNA-templated transcription"/>
    <property type="evidence" value="ECO:0007669"/>
    <property type="project" value="InterPro"/>
</dbReference>
<dbReference type="FunFam" id="3.40.50.2300:FF:000018">
    <property type="entry name" value="DNA-binding transcriptional regulator NtrC"/>
    <property type="match status" value="1"/>
</dbReference>
<keyword evidence="10" id="KW-1185">Reference proteome</keyword>
<dbReference type="AlphaFoldDB" id="A0A840YIC5"/>
<evidence type="ECO:0000313" key="10">
    <source>
        <dbReference type="Proteomes" id="UP000527143"/>
    </source>
</evidence>
<keyword evidence="3" id="KW-0805">Transcription regulation</keyword>
<comment type="caution">
    <text evidence="9">The sequence shown here is derived from an EMBL/GenBank/DDBJ whole genome shotgun (WGS) entry which is preliminary data.</text>
</comment>
<dbReference type="SMART" id="SM00448">
    <property type="entry name" value="REC"/>
    <property type="match status" value="1"/>
</dbReference>
<dbReference type="EMBL" id="JACIJF010000010">
    <property type="protein sequence ID" value="MBB5711819.1"/>
    <property type="molecule type" value="Genomic_DNA"/>
</dbReference>
<dbReference type="PANTHER" id="PTHR44688">
    <property type="entry name" value="DNA-BINDING TRANSCRIPTIONAL ACTIVATOR DEVR_DOSR"/>
    <property type="match status" value="1"/>
</dbReference>
<feature type="domain" description="HTH luxR-type" evidence="7">
    <location>
        <begin position="162"/>
        <end position="227"/>
    </location>
</feature>
<dbReference type="RefSeq" id="WP_343056958.1">
    <property type="nucleotide sequence ID" value="NZ_JACIJF010000010.1"/>
</dbReference>
<evidence type="ECO:0000256" key="4">
    <source>
        <dbReference type="ARBA" id="ARBA00023125"/>
    </source>
</evidence>
<dbReference type="PANTHER" id="PTHR44688:SF16">
    <property type="entry name" value="DNA-BINDING TRANSCRIPTIONAL ACTIVATOR DEVR_DOSR"/>
    <property type="match status" value="1"/>
</dbReference>
<proteinExistence type="predicted"/>
<evidence type="ECO:0000256" key="5">
    <source>
        <dbReference type="ARBA" id="ARBA00023163"/>
    </source>
</evidence>
<accession>A0A840YIC5</accession>
<evidence type="ECO:0000256" key="3">
    <source>
        <dbReference type="ARBA" id="ARBA00023015"/>
    </source>
</evidence>
<evidence type="ECO:0000256" key="1">
    <source>
        <dbReference type="ARBA" id="ARBA00022553"/>
    </source>
</evidence>
<dbReference type="Pfam" id="PF00196">
    <property type="entry name" value="GerE"/>
    <property type="match status" value="1"/>
</dbReference>
<sequence>MRIGPVDGGAGDGHVRMIMQAIDKKNESAVPVVFIVEDDAGLREGLDALFRSVGYRTEQFGSAGEFMQSGRTRSAGCLVLDVRLPGLSGLDFQEKLADAGITMPVILMTGHGDIPMTVRGMKAGAVDFLPKPFREQDMLDAVATALARDAAEREARRENEELRERAGSLSAREREVMVRVAKGKMNKQIAFELGVSEITVKIHRGNAMRKLGARTLADFIGMVNSLNLSP</sequence>
<dbReference type="PROSITE" id="PS50110">
    <property type="entry name" value="RESPONSE_REGULATORY"/>
    <property type="match status" value="1"/>
</dbReference>
<dbReference type="Gene3D" id="3.40.50.2300">
    <property type="match status" value="1"/>
</dbReference>
<dbReference type="PRINTS" id="PR00038">
    <property type="entry name" value="HTHLUXR"/>
</dbReference>
<dbReference type="InterPro" id="IPR036388">
    <property type="entry name" value="WH-like_DNA-bd_sf"/>
</dbReference>
<dbReference type="InterPro" id="IPR001789">
    <property type="entry name" value="Sig_transdc_resp-reg_receiver"/>
</dbReference>
<keyword evidence="5" id="KW-0804">Transcription</keyword>
<keyword evidence="1 6" id="KW-0597">Phosphoprotein</keyword>
<evidence type="ECO:0000313" key="9">
    <source>
        <dbReference type="EMBL" id="MBB5711819.1"/>
    </source>
</evidence>
<feature type="modified residue" description="4-aspartylphosphate" evidence="6">
    <location>
        <position position="81"/>
    </location>
</feature>
<evidence type="ECO:0000256" key="2">
    <source>
        <dbReference type="ARBA" id="ARBA00023012"/>
    </source>
</evidence>
<evidence type="ECO:0000256" key="6">
    <source>
        <dbReference type="PROSITE-ProRule" id="PRU00169"/>
    </source>
</evidence>
<dbReference type="PROSITE" id="PS50043">
    <property type="entry name" value="HTH_LUXR_2"/>
    <property type="match status" value="1"/>
</dbReference>
<protein>
    <submittedName>
        <fullName evidence="9">FixJ family two-component response regulator</fullName>
    </submittedName>
</protein>
<dbReference type="InterPro" id="IPR000792">
    <property type="entry name" value="Tscrpt_reg_LuxR_C"/>
</dbReference>
<dbReference type="Proteomes" id="UP000527143">
    <property type="component" value="Unassembled WGS sequence"/>
</dbReference>
<keyword evidence="2" id="KW-0902">Two-component regulatory system</keyword>
<gene>
    <name evidence="9" type="ORF">FHT02_003071</name>
</gene>
<name>A0A840YIC5_9SPHN</name>
<dbReference type="SMART" id="SM00421">
    <property type="entry name" value="HTH_LUXR"/>
    <property type="match status" value="1"/>
</dbReference>
<dbReference type="InterPro" id="IPR016032">
    <property type="entry name" value="Sig_transdc_resp-reg_C-effctor"/>
</dbReference>
<dbReference type="Pfam" id="PF00072">
    <property type="entry name" value="Response_reg"/>
    <property type="match status" value="1"/>
</dbReference>
<dbReference type="SUPFAM" id="SSF46894">
    <property type="entry name" value="C-terminal effector domain of the bipartite response regulators"/>
    <property type="match status" value="1"/>
</dbReference>
<reference evidence="9 10" key="1">
    <citation type="submission" date="2020-08" db="EMBL/GenBank/DDBJ databases">
        <title>Genomic Encyclopedia of Type Strains, Phase IV (KMG-IV): sequencing the most valuable type-strain genomes for metagenomic binning, comparative biology and taxonomic classification.</title>
        <authorList>
            <person name="Goeker M."/>
        </authorList>
    </citation>
    <scope>NUCLEOTIDE SEQUENCE [LARGE SCALE GENOMIC DNA]</scope>
    <source>
        <strain evidence="9 10">DSM 26736</strain>
    </source>
</reference>
<dbReference type="PROSITE" id="PS00622">
    <property type="entry name" value="HTH_LUXR_1"/>
    <property type="match status" value="1"/>
</dbReference>
<evidence type="ECO:0000259" key="7">
    <source>
        <dbReference type="PROSITE" id="PS50043"/>
    </source>
</evidence>
<dbReference type="GO" id="GO:0003677">
    <property type="term" value="F:DNA binding"/>
    <property type="evidence" value="ECO:0007669"/>
    <property type="project" value="UniProtKB-KW"/>
</dbReference>
<dbReference type="Gene3D" id="1.10.10.10">
    <property type="entry name" value="Winged helix-like DNA-binding domain superfamily/Winged helix DNA-binding domain"/>
    <property type="match status" value="1"/>
</dbReference>
<organism evidence="9 10">
    <name type="scientific">Sphingomonas xinjiangensis</name>
    <dbReference type="NCBI Taxonomy" id="643568"/>
    <lineage>
        <taxon>Bacteria</taxon>
        <taxon>Pseudomonadati</taxon>
        <taxon>Pseudomonadota</taxon>
        <taxon>Alphaproteobacteria</taxon>
        <taxon>Sphingomonadales</taxon>
        <taxon>Sphingomonadaceae</taxon>
        <taxon>Sphingomonas</taxon>
    </lineage>
</organism>
<feature type="domain" description="Response regulatory" evidence="8">
    <location>
        <begin position="32"/>
        <end position="146"/>
    </location>
</feature>
<dbReference type="CDD" id="cd17537">
    <property type="entry name" value="REC_FixJ"/>
    <property type="match status" value="1"/>
</dbReference>
<keyword evidence="4" id="KW-0238">DNA-binding</keyword>
<evidence type="ECO:0000259" key="8">
    <source>
        <dbReference type="PROSITE" id="PS50110"/>
    </source>
</evidence>
<dbReference type="InterPro" id="IPR011006">
    <property type="entry name" value="CheY-like_superfamily"/>
</dbReference>
<dbReference type="CDD" id="cd06170">
    <property type="entry name" value="LuxR_C_like"/>
    <property type="match status" value="1"/>
</dbReference>